<organism evidence="2 3">
    <name type="scientific">Glycomyces artemisiae</name>
    <dbReference type="NCBI Taxonomy" id="1076443"/>
    <lineage>
        <taxon>Bacteria</taxon>
        <taxon>Bacillati</taxon>
        <taxon>Actinomycetota</taxon>
        <taxon>Actinomycetes</taxon>
        <taxon>Glycomycetales</taxon>
        <taxon>Glycomycetaceae</taxon>
        <taxon>Glycomyces</taxon>
    </lineage>
</organism>
<dbReference type="NCBIfam" id="TIGR02115">
    <property type="entry name" value="potass_kdpF"/>
    <property type="match status" value="1"/>
</dbReference>
<evidence type="ECO:0000313" key="3">
    <source>
        <dbReference type="Proteomes" id="UP000574690"/>
    </source>
</evidence>
<feature type="transmembrane region" description="Helical" evidence="1">
    <location>
        <begin position="6"/>
        <end position="24"/>
    </location>
</feature>
<dbReference type="Pfam" id="PF09604">
    <property type="entry name" value="Potass_KdpF"/>
    <property type="match status" value="1"/>
</dbReference>
<evidence type="ECO:0000313" key="2">
    <source>
        <dbReference type="EMBL" id="NUQ89724.1"/>
    </source>
</evidence>
<evidence type="ECO:0000256" key="1">
    <source>
        <dbReference type="SAM" id="Phobius"/>
    </source>
</evidence>
<dbReference type="AlphaFoldDB" id="A0A850CCL0"/>
<accession>A0A850CCL0</accession>
<dbReference type="GO" id="GO:0005886">
    <property type="term" value="C:plasma membrane"/>
    <property type="evidence" value="ECO:0007669"/>
    <property type="project" value="InterPro"/>
</dbReference>
<keyword evidence="1" id="KW-0472">Membrane</keyword>
<keyword evidence="1" id="KW-0812">Transmembrane</keyword>
<protein>
    <submittedName>
        <fullName evidence="2">K(+)-transporting ATPase subunit F</fullName>
    </submittedName>
</protein>
<reference evidence="2 3" key="1">
    <citation type="submission" date="2020-05" db="EMBL/GenBank/DDBJ databases">
        <title>DNA-SIP metagenomic assembled genomes.</title>
        <authorList>
            <person name="Yu J."/>
        </authorList>
    </citation>
    <scope>NUCLEOTIDE SEQUENCE [LARGE SCALE GENOMIC DNA]</scope>
    <source>
        <strain evidence="2">Bin5.27</strain>
    </source>
</reference>
<gene>
    <name evidence="2" type="primary">kdpF</name>
    <name evidence="2" type="ORF">HOQ43_14850</name>
</gene>
<sequence length="29" mass="3070">MSAVNAIGLVLAVLLGVFLVVSLLKPERF</sequence>
<dbReference type="GO" id="GO:0008556">
    <property type="term" value="F:P-type potassium transmembrane transporter activity"/>
    <property type="evidence" value="ECO:0007669"/>
    <property type="project" value="InterPro"/>
</dbReference>
<keyword evidence="1" id="KW-1133">Transmembrane helix</keyword>
<dbReference type="EMBL" id="JABFXE010000616">
    <property type="protein sequence ID" value="NUQ89724.1"/>
    <property type="molecule type" value="Genomic_DNA"/>
</dbReference>
<comment type="caution">
    <text evidence="2">The sequence shown here is derived from an EMBL/GenBank/DDBJ whole genome shotgun (WGS) entry which is preliminary data.</text>
</comment>
<name>A0A850CCL0_9ACTN</name>
<dbReference type="InterPro" id="IPR011726">
    <property type="entry name" value="KdpF"/>
</dbReference>
<dbReference type="Proteomes" id="UP000574690">
    <property type="component" value="Unassembled WGS sequence"/>
</dbReference>
<proteinExistence type="predicted"/>